<feature type="transmembrane region" description="Helical" evidence="2">
    <location>
        <begin position="115"/>
        <end position="137"/>
    </location>
</feature>
<sequence>MQMLQIGQEFTAEKALSSTGSPLSHEAGLRKNGSHLDGNLGPENNDRMALWRIDEELATAEFKLATLGNLIYRTPTTQVLRIDGPHAKLDGAALRKEAPSSPEPGKNVEGIDHRWTVFLLGLGSAVCGGTVVGWGITLSESNLIYWGIPILFVGMALIVAGLVFVPAKRPAAEAGSGHYDPPREIVSVQLAGESSGE</sequence>
<feature type="transmembrane region" description="Helical" evidence="2">
    <location>
        <begin position="143"/>
        <end position="165"/>
    </location>
</feature>
<protein>
    <submittedName>
        <fullName evidence="3">Uncharacterized protein</fullName>
    </submittedName>
</protein>
<evidence type="ECO:0000313" key="4">
    <source>
        <dbReference type="Proteomes" id="UP000215086"/>
    </source>
</evidence>
<gene>
    <name evidence="3" type="ORF">THTE_2319</name>
</gene>
<accession>A0A286RG28</accession>
<keyword evidence="2" id="KW-1133">Transmembrane helix</keyword>
<dbReference type="EMBL" id="CP018477">
    <property type="protein sequence ID" value="ASV74921.1"/>
    <property type="molecule type" value="Genomic_DNA"/>
</dbReference>
<dbReference type="KEGG" id="ttf:THTE_2319"/>
<organism evidence="3 4">
    <name type="scientific">Thermogutta terrifontis</name>
    <dbReference type="NCBI Taxonomy" id="1331910"/>
    <lineage>
        <taxon>Bacteria</taxon>
        <taxon>Pseudomonadati</taxon>
        <taxon>Planctomycetota</taxon>
        <taxon>Planctomycetia</taxon>
        <taxon>Pirellulales</taxon>
        <taxon>Thermoguttaceae</taxon>
        <taxon>Thermogutta</taxon>
    </lineage>
</organism>
<name>A0A286RG28_9BACT</name>
<evidence type="ECO:0000313" key="3">
    <source>
        <dbReference type="EMBL" id="ASV74921.1"/>
    </source>
</evidence>
<keyword evidence="2" id="KW-0812">Transmembrane</keyword>
<evidence type="ECO:0000256" key="1">
    <source>
        <dbReference type="SAM" id="MobiDB-lite"/>
    </source>
</evidence>
<dbReference type="AlphaFoldDB" id="A0A286RG28"/>
<evidence type="ECO:0000256" key="2">
    <source>
        <dbReference type="SAM" id="Phobius"/>
    </source>
</evidence>
<keyword evidence="2" id="KW-0472">Membrane</keyword>
<dbReference type="Proteomes" id="UP000215086">
    <property type="component" value="Chromosome"/>
</dbReference>
<proteinExistence type="predicted"/>
<feature type="region of interest" description="Disordered" evidence="1">
    <location>
        <begin position="13"/>
        <end position="41"/>
    </location>
</feature>
<reference evidence="3 4" key="1">
    <citation type="journal article" name="Front. Microbiol.">
        <title>Sugar Metabolism of the First Thermophilic Planctomycete Thermogutta terrifontis: Comparative Genomic and Transcriptomic Approaches.</title>
        <authorList>
            <person name="Elcheninov A.G."/>
            <person name="Menzel P."/>
            <person name="Gudbergsdottir S.R."/>
            <person name="Slesarev A.I."/>
            <person name="Kadnikov V.V."/>
            <person name="Krogh A."/>
            <person name="Bonch-Osmolovskaya E.A."/>
            <person name="Peng X."/>
            <person name="Kublanov I.V."/>
        </authorList>
    </citation>
    <scope>NUCLEOTIDE SEQUENCE [LARGE SCALE GENOMIC DNA]</scope>
    <source>
        <strain evidence="3 4">R1</strain>
    </source>
</reference>
<keyword evidence="4" id="KW-1185">Reference proteome</keyword>